<evidence type="ECO:0000256" key="13">
    <source>
        <dbReference type="RuleBase" id="RU365064"/>
    </source>
</evidence>
<comment type="caution">
    <text evidence="14">The sequence shown here is derived from an EMBL/GenBank/DDBJ whole genome shotgun (WGS) entry which is preliminary data.</text>
</comment>
<evidence type="ECO:0000313" key="14">
    <source>
        <dbReference type="EMBL" id="KAF4441458.1"/>
    </source>
</evidence>
<evidence type="ECO:0000256" key="11">
    <source>
        <dbReference type="ARBA" id="ARBA00023136"/>
    </source>
</evidence>
<accession>A0A8H4K2D1</accession>
<evidence type="ECO:0000256" key="8">
    <source>
        <dbReference type="ARBA" id="ARBA00022692"/>
    </source>
</evidence>
<keyword evidence="8 13" id="KW-0812">Transmembrane</keyword>
<proteinExistence type="inferred from homology"/>
<sequence>MPSITPFLRTTPLFTISLFLRLGLLFYGLYQDAHSALKYTDIDYLVFTDASRFVAAGESPYARDTYRYTPLLAWLLLPTVRFSAFGKLVFAAADLLAGWLILRVLRRRGMDEATAGGFSALWLWNPMVATISTRGSSEGLLGVLTMALLWAVERRRLGLAAIILGLSVHFKIYPFIYAPAIVWWMDDARLGKEAKATPRPSTVKEAVAGFLTPDRLKFGLLSLITFIILNLVMYSIYGTPFLVHTYFHHVTRIDHRHNFSPYNVLLYLTSATPADAAPLFRIESFAFLPQLLLSCVLIPLALAKRDLATSMMAQTFAFVTFNKVCTSQYFLWYMIFLPLYLPNSSFLRNPRLGISALLLWVVSQAAWLQQGYQLEFLGISTFFPGLWLASLGFFLVNCWILGIIISDGADQSTRSTVKFHIE</sequence>
<feature type="transmembrane region" description="Helical" evidence="13">
    <location>
        <begin position="315"/>
        <end position="340"/>
    </location>
</feature>
<evidence type="ECO:0000256" key="2">
    <source>
        <dbReference type="ARBA" id="ARBA00004687"/>
    </source>
</evidence>
<evidence type="ECO:0000256" key="5">
    <source>
        <dbReference type="ARBA" id="ARBA00022502"/>
    </source>
</evidence>
<feature type="transmembrane region" description="Helical" evidence="13">
    <location>
        <begin position="135"/>
        <end position="152"/>
    </location>
</feature>
<keyword evidence="6 13" id="KW-0328">Glycosyltransferase</keyword>
<keyword evidence="10 13" id="KW-1133">Transmembrane helix</keyword>
<dbReference type="GO" id="GO:0051751">
    <property type="term" value="F:alpha-1,4-mannosyltransferase activity"/>
    <property type="evidence" value="ECO:0007669"/>
    <property type="project" value="InterPro"/>
</dbReference>
<comment type="pathway">
    <text evidence="2 13">Glycolipid biosynthesis; glycosylphosphatidylinositol-anchor biosynthesis.</text>
</comment>
<feature type="transmembrane region" description="Helical" evidence="13">
    <location>
        <begin position="285"/>
        <end position="303"/>
    </location>
</feature>
<keyword evidence="9 13" id="KW-0256">Endoplasmic reticulum</keyword>
<evidence type="ECO:0000256" key="6">
    <source>
        <dbReference type="ARBA" id="ARBA00022676"/>
    </source>
</evidence>
<dbReference type="GO" id="GO:1990529">
    <property type="term" value="C:glycosylphosphatidylinositol-mannosyltransferase I complex"/>
    <property type="evidence" value="ECO:0007669"/>
    <property type="project" value="TreeGrafter"/>
</dbReference>
<dbReference type="InterPro" id="IPR007704">
    <property type="entry name" value="PIG-M"/>
</dbReference>
<evidence type="ECO:0000256" key="10">
    <source>
        <dbReference type="ARBA" id="ARBA00022989"/>
    </source>
</evidence>
<dbReference type="OrthoDB" id="1741594at2759"/>
<evidence type="ECO:0000256" key="3">
    <source>
        <dbReference type="ARBA" id="ARBA00011071"/>
    </source>
</evidence>
<dbReference type="EC" id="2.4.1.-" evidence="13"/>
<feature type="transmembrane region" description="Helical" evidence="13">
    <location>
        <begin position="352"/>
        <end position="369"/>
    </location>
</feature>
<name>A0A8H4K2D1_9HYPO</name>
<feature type="transmembrane region" description="Helical" evidence="13">
    <location>
        <begin position="218"/>
        <end position="237"/>
    </location>
</feature>
<evidence type="ECO:0000256" key="12">
    <source>
        <dbReference type="ARBA" id="ARBA00025399"/>
    </source>
</evidence>
<dbReference type="UniPathway" id="UPA00196"/>
<dbReference type="EMBL" id="JAADJG010000622">
    <property type="protein sequence ID" value="KAF4441458.1"/>
    <property type="molecule type" value="Genomic_DNA"/>
</dbReference>
<dbReference type="Pfam" id="PF05007">
    <property type="entry name" value="Mannosyl_trans"/>
    <property type="match status" value="1"/>
</dbReference>
<dbReference type="Proteomes" id="UP000605986">
    <property type="component" value="Unassembled WGS sequence"/>
</dbReference>
<comment type="function">
    <text evidence="12 13">Mannosyltransferase involved in glycosylphosphatidylinositol-anchor biosynthesis. Transfers the first alpha-1,4-mannose to GlcN-acyl-PI during GPI precursor assembly. Required for cell wall integrity.</text>
</comment>
<dbReference type="GO" id="GO:0006506">
    <property type="term" value="P:GPI anchor biosynthetic process"/>
    <property type="evidence" value="ECO:0007669"/>
    <property type="project" value="UniProtKB-UniPathway"/>
</dbReference>
<protein>
    <recommendedName>
        <fullName evidence="4 13">GPI mannosyltransferase 1</fullName>
        <ecNumber evidence="13">2.4.1.-</ecNumber>
    </recommendedName>
    <alternativeName>
        <fullName evidence="13">GPI mannosyltransferase I</fullName>
    </alternativeName>
</protein>
<evidence type="ECO:0000256" key="4">
    <source>
        <dbReference type="ARBA" id="ARBA00013797"/>
    </source>
</evidence>
<organism evidence="14 15">
    <name type="scientific">Fusarium austroafricanum</name>
    <dbReference type="NCBI Taxonomy" id="2364996"/>
    <lineage>
        <taxon>Eukaryota</taxon>
        <taxon>Fungi</taxon>
        <taxon>Dikarya</taxon>
        <taxon>Ascomycota</taxon>
        <taxon>Pezizomycotina</taxon>
        <taxon>Sordariomycetes</taxon>
        <taxon>Hypocreomycetidae</taxon>
        <taxon>Hypocreales</taxon>
        <taxon>Nectriaceae</taxon>
        <taxon>Fusarium</taxon>
        <taxon>Fusarium concolor species complex</taxon>
    </lineage>
</organism>
<reference evidence="14" key="1">
    <citation type="submission" date="2020-01" db="EMBL/GenBank/DDBJ databases">
        <title>Identification and distribution of gene clusters putatively required for synthesis of sphingolipid metabolism inhibitors in phylogenetically diverse species of the filamentous fungus Fusarium.</title>
        <authorList>
            <person name="Kim H.-S."/>
            <person name="Busman M."/>
            <person name="Brown D.W."/>
            <person name="Divon H."/>
            <person name="Uhlig S."/>
            <person name="Proctor R.H."/>
        </authorList>
    </citation>
    <scope>NUCLEOTIDE SEQUENCE</scope>
    <source>
        <strain evidence="14">NRRL 53441</strain>
    </source>
</reference>
<dbReference type="PANTHER" id="PTHR12886:SF0">
    <property type="entry name" value="GPI MANNOSYLTRANSFERASE 1"/>
    <property type="match status" value="1"/>
</dbReference>
<evidence type="ECO:0000256" key="7">
    <source>
        <dbReference type="ARBA" id="ARBA00022679"/>
    </source>
</evidence>
<feature type="transmembrane region" description="Helical" evidence="13">
    <location>
        <begin position="381"/>
        <end position="405"/>
    </location>
</feature>
<gene>
    <name evidence="14" type="ORF">F53441_12045</name>
</gene>
<dbReference type="GO" id="GO:0005789">
    <property type="term" value="C:endoplasmic reticulum membrane"/>
    <property type="evidence" value="ECO:0007669"/>
    <property type="project" value="UniProtKB-SubCell"/>
</dbReference>
<comment type="subcellular location">
    <subcellularLocation>
        <location evidence="1 13">Endoplasmic reticulum membrane</location>
        <topology evidence="1 13">Multi-pass membrane protein</topology>
    </subcellularLocation>
</comment>
<dbReference type="PANTHER" id="PTHR12886">
    <property type="entry name" value="PIG-M MANNOSYLTRANSFERASE"/>
    <property type="match status" value="1"/>
</dbReference>
<evidence type="ECO:0000256" key="1">
    <source>
        <dbReference type="ARBA" id="ARBA00004477"/>
    </source>
</evidence>
<keyword evidence="7 13" id="KW-0808">Transferase</keyword>
<comment type="similarity">
    <text evidence="3 13">Belongs to the PIGM family.</text>
</comment>
<evidence type="ECO:0000256" key="9">
    <source>
        <dbReference type="ARBA" id="ARBA00022824"/>
    </source>
</evidence>
<feature type="transmembrane region" description="Helical" evidence="13">
    <location>
        <begin position="158"/>
        <end position="185"/>
    </location>
</feature>
<feature type="transmembrane region" description="Helical" evidence="13">
    <location>
        <begin position="12"/>
        <end position="30"/>
    </location>
</feature>
<dbReference type="AlphaFoldDB" id="A0A8H4K2D1"/>
<dbReference type="GO" id="GO:0004376">
    <property type="term" value="F:GPI mannosyltransferase activity"/>
    <property type="evidence" value="ECO:0007669"/>
    <property type="project" value="InterPro"/>
</dbReference>
<keyword evidence="15" id="KW-1185">Reference proteome</keyword>
<keyword evidence="11 13" id="KW-0472">Membrane</keyword>
<keyword evidence="5 13" id="KW-0337">GPI-anchor biosynthesis</keyword>
<evidence type="ECO:0000313" key="15">
    <source>
        <dbReference type="Proteomes" id="UP000605986"/>
    </source>
</evidence>